<dbReference type="Gene3D" id="1.10.10.10">
    <property type="entry name" value="Winged helix-like DNA-binding domain superfamily/Winged helix DNA-binding domain"/>
    <property type="match status" value="1"/>
</dbReference>
<evidence type="ECO:0000259" key="2">
    <source>
        <dbReference type="SMART" id="SM00418"/>
    </source>
</evidence>
<dbReference type="GO" id="GO:0003700">
    <property type="term" value="F:DNA-binding transcription factor activity"/>
    <property type="evidence" value="ECO:0007669"/>
    <property type="project" value="InterPro"/>
</dbReference>
<dbReference type="SMART" id="SM00418">
    <property type="entry name" value="HTH_ARSR"/>
    <property type="match status" value="1"/>
</dbReference>
<protein>
    <submittedName>
        <fullName evidence="3">Regulatory protein, arsR family</fullName>
    </submittedName>
</protein>
<proteinExistence type="predicted"/>
<dbReference type="InterPro" id="IPR036390">
    <property type="entry name" value="WH_DNA-bd_sf"/>
</dbReference>
<dbReference type="AlphaFoldDB" id="A0A1H9W7X1"/>
<name>A0A1H9W7X1_9ACTN</name>
<feature type="domain" description="HTH arsR-type" evidence="2">
    <location>
        <begin position="14"/>
        <end position="104"/>
    </location>
</feature>
<dbReference type="InterPro" id="IPR036388">
    <property type="entry name" value="WH-like_DNA-bd_sf"/>
</dbReference>
<feature type="region of interest" description="Disordered" evidence="1">
    <location>
        <begin position="99"/>
        <end position="137"/>
    </location>
</feature>
<accession>A0A1H9W7X1</accession>
<dbReference type="RefSeq" id="WP_075002875.1">
    <property type="nucleotide sequence ID" value="NZ_FOGO01000015.1"/>
</dbReference>
<dbReference type="Proteomes" id="UP000182841">
    <property type="component" value="Unassembled WGS sequence"/>
</dbReference>
<gene>
    <name evidence="3" type="ORF">SAMN05421870_115159</name>
</gene>
<dbReference type="OrthoDB" id="3399802at2"/>
<dbReference type="STRING" id="943816.AN217_00165"/>
<dbReference type="InterPro" id="IPR001845">
    <property type="entry name" value="HTH_ArsR_DNA-bd_dom"/>
</dbReference>
<sequence length="137" mass="14385">MGAIEAPSGDELLKVLAALGNPHRMRIVAALAGGRNYVSGLAREIGMSRPLLHMHLQRLETAGLVVGTLELSDSGKAMKFFEVAPFGYALTPQAVAEAARTLTDQAPDGKSAGAPGRNAQHGKTQHGKASDEKEETQ</sequence>
<keyword evidence="4" id="KW-1185">Reference proteome</keyword>
<evidence type="ECO:0000313" key="4">
    <source>
        <dbReference type="Proteomes" id="UP000182841"/>
    </source>
</evidence>
<dbReference type="Pfam" id="PF01022">
    <property type="entry name" value="HTH_5"/>
    <property type="match status" value="1"/>
</dbReference>
<organism evidence="3 4">
    <name type="scientific">Streptomyces qinglanensis</name>
    <dbReference type="NCBI Taxonomy" id="943816"/>
    <lineage>
        <taxon>Bacteria</taxon>
        <taxon>Bacillati</taxon>
        <taxon>Actinomycetota</taxon>
        <taxon>Actinomycetes</taxon>
        <taxon>Kitasatosporales</taxon>
        <taxon>Streptomycetaceae</taxon>
        <taxon>Streptomyces</taxon>
    </lineage>
</organism>
<dbReference type="SUPFAM" id="SSF46785">
    <property type="entry name" value="Winged helix' DNA-binding domain"/>
    <property type="match status" value="1"/>
</dbReference>
<reference evidence="4" key="1">
    <citation type="submission" date="2016-10" db="EMBL/GenBank/DDBJ databases">
        <authorList>
            <person name="Varghese N."/>
            <person name="Submissions S."/>
        </authorList>
    </citation>
    <scope>NUCLEOTIDE SEQUENCE [LARGE SCALE GENOMIC DNA]</scope>
    <source>
        <strain evidence="4">CGMCC 4.6825</strain>
    </source>
</reference>
<dbReference type="PANTHER" id="PTHR38600">
    <property type="entry name" value="TRANSCRIPTIONAL REGULATORY PROTEIN"/>
    <property type="match status" value="1"/>
</dbReference>
<dbReference type="EMBL" id="FOGO01000015">
    <property type="protein sequence ID" value="SES29869.1"/>
    <property type="molecule type" value="Genomic_DNA"/>
</dbReference>
<evidence type="ECO:0000313" key="3">
    <source>
        <dbReference type="EMBL" id="SES29869.1"/>
    </source>
</evidence>
<dbReference type="InterPro" id="IPR011991">
    <property type="entry name" value="ArsR-like_HTH"/>
</dbReference>
<dbReference type="PANTHER" id="PTHR38600:SF1">
    <property type="entry name" value="TRANSCRIPTIONAL REGULATORY PROTEIN"/>
    <property type="match status" value="1"/>
</dbReference>
<dbReference type="CDD" id="cd00090">
    <property type="entry name" value="HTH_ARSR"/>
    <property type="match status" value="1"/>
</dbReference>
<feature type="compositionally biased region" description="Basic and acidic residues" evidence="1">
    <location>
        <begin position="128"/>
        <end position="137"/>
    </location>
</feature>
<evidence type="ECO:0000256" key="1">
    <source>
        <dbReference type="SAM" id="MobiDB-lite"/>
    </source>
</evidence>